<dbReference type="InParanoid" id="A0A7N2KS34"/>
<proteinExistence type="inferred from homology"/>
<dbReference type="AlphaFoldDB" id="A0A7N2KS34"/>
<name>A0A7N2KS34_QUELO</name>
<dbReference type="PROSITE" id="PS00086">
    <property type="entry name" value="CYTOCHROME_P450"/>
    <property type="match status" value="1"/>
</dbReference>
<keyword evidence="3 7" id="KW-0479">Metal-binding</keyword>
<dbReference type="GO" id="GO:0004497">
    <property type="term" value="F:monooxygenase activity"/>
    <property type="evidence" value="ECO:0007669"/>
    <property type="project" value="UniProtKB-KW"/>
</dbReference>
<dbReference type="RefSeq" id="XP_030951483.1">
    <property type="nucleotide sequence ID" value="XM_031095623.1"/>
</dbReference>
<reference evidence="11" key="1">
    <citation type="journal article" date="2016" name="G3 (Bethesda)">
        <title>First Draft Assembly and Annotation of the Genome of a California Endemic Oak Quercus lobata Nee (Fagaceae).</title>
        <authorList>
            <person name="Sork V.L."/>
            <person name="Fitz-Gibbon S.T."/>
            <person name="Puiu D."/>
            <person name="Crepeau M."/>
            <person name="Gugger P.F."/>
            <person name="Sherman R."/>
            <person name="Stevens K."/>
            <person name="Langley C.H."/>
            <person name="Pellegrini M."/>
            <person name="Salzberg S.L."/>
        </authorList>
    </citation>
    <scope>NUCLEOTIDE SEQUENCE [LARGE SCALE GENOMIC DNA]</scope>
    <source>
        <strain evidence="11">cv. SW786</strain>
    </source>
</reference>
<dbReference type="OMA" id="HGFHILT"/>
<dbReference type="SUPFAM" id="SSF48264">
    <property type="entry name" value="Cytochrome P450"/>
    <property type="match status" value="1"/>
</dbReference>
<feature type="binding site" description="axial binding residue" evidence="7">
    <location>
        <position position="469"/>
    </location>
    <ligand>
        <name>heme</name>
        <dbReference type="ChEBI" id="CHEBI:30413"/>
    </ligand>
    <ligandPart>
        <name>Fe</name>
        <dbReference type="ChEBI" id="CHEBI:18248"/>
    </ligandPart>
</feature>
<evidence type="ECO:0008006" key="12">
    <source>
        <dbReference type="Google" id="ProtNLM"/>
    </source>
</evidence>
<evidence type="ECO:0000256" key="7">
    <source>
        <dbReference type="PIRSR" id="PIRSR602401-1"/>
    </source>
</evidence>
<evidence type="ECO:0000256" key="9">
    <source>
        <dbReference type="SAM" id="Phobius"/>
    </source>
</evidence>
<dbReference type="PANTHER" id="PTHR47947:SF39">
    <property type="entry name" value="CYTOCHROME P450"/>
    <property type="match status" value="1"/>
</dbReference>
<keyword evidence="2 7" id="KW-0349">Heme</keyword>
<dbReference type="OrthoDB" id="2789670at2759"/>
<evidence type="ECO:0000256" key="8">
    <source>
        <dbReference type="RuleBase" id="RU000461"/>
    </source>
</evidence>
<keyword evidence="9" id="KW-1133">Transmembrane helix</keyword>
<dbReference type="InterPro" id="IPR017972">
    <property type="entry name" value="Cyt_P450_CS"/>
</dbReference>
<evidence type="ECO:0000256" key="4">
    <source>
        <dbReference type="ARBA" id="ARBA00023002"/>
    </source>
</evidence>
<feature type="transmembrane region" description="Helical" evidence="9">
    <location>
        <begin position="232"/>
        <end position="250"/>
    </location>
</feature>
<organism evidence="10 11">
    <name type="scientific">Quercus lobata</name>
    <name type="common">Valley oak</name>
    <dbReference type="NCBI Taxonomy" id="97700"/>
    <lineage>
        <taxon>Eukaryota</taxon>
        <taxon>Viridiplantae</taxon>
        <taxon>Streptophyta</taxon>
        <taxon>Embryophyta</taxon>
        <taxon>Tracheophyta</taxon>
        <taxon>Spermatophyta</taxon>
        <taxon>Magnoliopsida</taxon>
        <taxon>eudicotyledons</taxon>
        <taxon>Gunneridae</taxon>
        <taxon>Pentapetalae</taxon>
        <taxon>rosids</taxon>
        <taxon>fabids</taxon>
        <taxon>Fagales</taxon>
        <taxon>Fagaceae</taxon>
        <taxon>Quercus</taxon>
    </lineage>
</organism>
<dbReference type="Proteomes" id="UP000594261">
    <property type="component" value="Chromosome 2"/>
</dbReference>
<protein>
    <recommendedName>
        <fullName evidence="12">Cytochrome P450</fullName>
    </recommendedName>
</protein>
<keyword evidence="4 8" id="KW-0560">Oxidoreductase</keyword>
<feature type="transmembrane region" description="Helical" evidence="9">
    <location>
        <begin position="6"/>
        <end position="26"/>
    </location>
</feature>
<comment type="similarity">
    <text evidence="1 8">Belongs to the cytochrome P450 family.</text>
</comment>
<dbReference type="InterPro" id="IPR050651">
    <property type="entry name" value="Plant_Cytochrome_P450_Monoox"/>
</dbReference>
<dbReference type="Pfam" id="PF00067">
    <property type="entry name" value="p450"/>
    <property type="match status" value="1"/>
</dbReference>
<evidence type="ECO:0000256" key="2">
    <source>
        <dbReference type="ARBA" id="ARBA00022617"/>
    </source>
</evidence>
<keyword evidence="11" id="KW-1185">Reference proteome</keyword>
<sequence length="530" mass="59250">MDFLLPHLNINIIAGLIAIFIVSYFINNRFGSAKRKKAPEAAGGWPLIGHLHLFTGSQLPHINLGALAEKYGPVYTIRIGVHPALVVSSWEIAKECFTTNDVATCSRPKFIAANHLSYNYAMFGFSPYGPFWRDVRKIIALELLSNRRLELLKDVRASEMETSLKELYKVWTEKKDIGSGSVSLEMKQWFGDLTLNVVLRMVVGKRFFGAMATSDEKEAPKARRCQKAFRDFFHLVGLSLVGDAIPWLGWLDSLLGGHEKAMKKTAKEMDFLVTEWLEEHKQRRASGEGKGHQDFMDVMLSILEGVDLAGFDADTVNKATCLNMIAGGNDTVMVTLTWALSLLLNNRDALKKAQEELDIKVGKGRLVNEADINNLFYLQAIIKEALRIYPPGPLSGPREFHEDCTIGGYHVTKGTRLVVNLWKIQTDPSVWFDPLEFKPERFLTSTHKDVDVRGQNFELIPFGSGRRACPGISFGLQMLHLTLASLIHAFEISTPSNAPVDMTATFGLTNIKSTPLDVVVKPRLPSNLFE</sequence>
<dbReference type="EnsemblPlants" id="QL02p006580:mrna">
    <property type="protein sequence ID" value="QL02p006580:mrna"/>
    <property type="gene ID" value="QL02p006580"/>
</dbReference>
<keyword evidence="6 8" id="KW-0503">Monooxygenase</keyword>
<dbReference type="Gramene" id="QL02p006580:mrna">
    <property type="protein sequence ID" value="QL02p006580:mrna"/>
    <property type="gene ID" value="QL02p006580"/>
</dbReference>
<dbReference type="Gene3D" id="1.10.630.10">
    <property type="entry name" value="Cytochrome P450"/>
    <property type="match status" value="1"/>
</dbReference>
<evidence type="ECO:0000256" key="6">
    <source>
        <dbReference type="ARBA" id="ARBA00023033"/>
    </source>
</evidence>
<dbReference type="GO" id="GO:0016705">
    <property type="term" value="F:oxidoreductase activity, acting on paired donors, with incorporation or reduction of molecular oxygen"/>
    <property type="evidence" value="ECO:0007669"/>
    <property type="project" value="InterPro"/>
</dbReference>
<dbReference type="GO" id="GO:0020037">
    <property type="term" value="F:heme binding"/>
    <property type="evidence" value="ECO:0007669"/>
    <property type="project" value="InterPro"/>
</dbReference>
<dbReference type="GeneID" id="115975000"/>
<dbReference type="PANTHER" id="PTHR47947">
    <property type="entry name" value="CYTOCHROME P450 82C3-RELATED"/>
    <property type="match status" value="1"/>
</dbReference>
<dbReference type="InterPro" id="IPR002401">
    <property type="entry name" value="Cyt_P450_E_grp-I"/>
</dbReference>
<keyword evidence="9" id="KW-0812">Transmembrane</keyword>
<keyword evidence="5 7" id="KW-0408">Iron</keyword>
<dbReference type="PRINTS" id="PR00463">
    <property type="entry name" value="EP450I"/>
</dbReference>
<dbReference type="FunFam" id="1.10.630.10:FF:000026">
    <property type="entry name" value="Cytochrome P450 82C4"/>
    <property type="match status" value="1"/>
</dbReference>
<dbReference type="GO" id="GO:0005506">
    <property type="term" value="F:iron ion binding"/>
    <property type="evidence" value="ECO:0007669"/>
    <property type="project" value="InterPro"/>
</dbReference>
<dbReference type="PRINTS" id="PR00385">
    <property type="entry name" value="P450"/>
</dbReference>
<evidence type="ECO:0000313" key="11">
    <source>
        <dbReference type="Proteomes" id="UP000594261"/>
    </source>
</evidence>
<dbReference type="InterPro" id="IPR001128">
    <property type="entry name" value="Cyt_P450"/>
</dbReference>
<dbReference type="CDD" id="cd20654">
    <property type="entry name" value="CYP82"/>
    <property type="match status" value="1"/>
</dbReference>
<evidence type="ECO:0000256" key="3">
    <source>
        <dbReference type="ARBA" id="ARBA00022723"/>
    </source>
</evidence>
<evidence type="ECO:0000313" key="10">
    <source>
        <dbReference type="EnsemblPlants" id="QL02p006580:mrna"/>
    </source>
</evidence>
<reference evidence="10" key="2">
    <citation type="submission" date="2021-01" db="UniProtKB">
        <authorList>
            <consortium name="EnsemblPlants"/>
        </authorList>
    </citation>
    <scope>IDENTIFICATION</scope>
</reference>
<dbReference type="InterPro" id="IPR036396">
    <property type="entry name" value="Cyt_P450_sf"/>
</dbReference>
<dbReference type="KEGG" id="qlo:115975000"/>
<evidence type="ECO:0000256" key="1">
    <source>
        <dbReference type="ARBA" id="ARBA00010617"/>
    </source>
</evidence>
<gene>
    <name evidence="10" type="primary">LOC115975000</name>
</gene>
<evidence type="ECO:0000256" key="5">
    <source>
        <dbReference type="ARBA" id="ARBA00023004"/>
    </source>
</evidence>
<keyword evidence="9" id="KW-0472">Membrane</keyword>
<comment type="cofactor">
    <cofactor evidence="7">
        <name>heme</name>
        <dbReference type="ChEBI" id="CHEBI:30413"/>
    </cofactor>
</comment>
<accession>A0A7N2KS34</accession>